<name>A0AAD2EGN1_9LAMI</name>
<proteinExistence type="predicted"/>
<evidence type="ECO:0000313" key="3">
    <source>
        <dbReference type="Proteomes" id="UP000834106"/>
    </source>
</evidence>
<keyword evidence="3" id="KW-1185">Reference proteome</keyword>
<accession>A0AAD2EGN1</accession>
<evidence type="ECO:0000256" key="1">
    <source>
        <dbReference type="SAM" id="Phobius"/>
    </source>
</evidence>
<keyword evidence="1" id="KW-0812">Transmembrane</keyword>
<evidence type="ECO:0000313" key="2">
    <source>
        <dbReference type="EMBL" id="CAI9787315.1"/>
    </source>
</evidence>
<protein>
    <submittedName>
        <fullName evidence="2">Uncharacterized protein</fullName>
    </submittedName>
</protein>
<dbReference type="EMBL" id="OU503058">
    <property type="protein sequence ID" value="CAI9787315.1"/>
    <property type="molecule type" value="Genomic_DNA"/>
</dbReference>
<dbReference type="Proteomes" id="UP000834106">
    <property type="component" value="Chromosome 23"/>
</dbReference>
<organism evidence="2 3">
    <name type="scientific">Fraxinus pennsylvanica</name>
    <dbReference type="NCBI Taxonomy" id="56036"/>
    <lineage>
        <taxon>Eukaryota</taxon>
        <taxon>Viridiplantae</taxon>
        <taxon>Streptophyta</taxon>
        <taxon>Embryophyta</taxon>
        <taxon>Tracheophyta</taxon>
        <taxon>Spermatophyta</taxon>
        <taxon>Magnoliopsida</taxon>
        <taxon>eudicotyledons</taxon>
        <taxon>Gunneridae</taxon>
        <taxon>Pentapetalae</taxon>
        <taxon>asterids</taxon>
        <taxon>lamiids</taxon>
        <taxon>Lamiales</taxon>
        <taxon>Oleaceae</taxon>
        <taxon>Oleeae</taxon>
        <taxon>Fraxinus</taxon>
    </lineage>
</organism>
<gene>
    <name evidence="2" type="ORF">FPE_LOCUS34745</name>
</gene>
<keyword evidence="1" id="KW-0472">Membrane</keyword>
<keyword evidence="1" id="KW-1133">Transmembrane helix</keyword>
<dbReference type="AlphaFoldDB" id="A0AAD2EGN1"/>
<reference evidence="2" key="1">
    <citation type="submission" date="2023-05" db="EMBL/GenBank/DDBJ databases">
        <authorList>
            <person name="Huff M."/>
        </authorList>
    </citation>
    <scope>NUCLEOTIDE SEQUENCE</scope>
</reference>
<feature type="transmembrane region" description="Helical" evidence="1">
    <location>
        <begin position="20"/>
        <end position="47"/>
    </location>
</feature>
<sequence>MLYGPPLAYCSESTRHERNWLSGSSVAGIIVAIVFSSTLICLGLLYVMLKMCWKWRKVSIACSDTGKSEPKKEEEWFYGEEMKSDECWNVNTIAILSSQDKQMSNSDAFVT</sequence>